<dbReference type="Proteomes" id="UP000813068">
    <property type="component" value="Unassembled WGS sequence"/>
</dbReference>
<proteinExistence type="predicted"/>
<comment type="caution">
    <text evidence="1">The sequence shown here is derived from an EMBL/GenBank/DDBJ whole genome shotgun (WGS) entry which is preliminary data.</text>
</comment>
<dbReference type="EMBL" id="JAHRGL010000020">
    <property type="protein sequence ID" value="MBV2133108.1"/>
    <property type="molecule type" value="Genomic_DNA"/>
</dbReference>
<keyword evidence="2" id="KW-1185">Reference proteome</keyword>
<protein>
    <submittedName>
        <fullName evidence="1">Uncharacterized protein</fullName>
    </submittedName>
</protein>
<evidence type="ECO:0000313" key="1">
    <source>
        <dbReference type="EMBL" id="MBV2133108.1"/>
    </source>
</evidence>
<evidence type="ECO:0000313" key="2">
    <source>
        <dbReference type="Proteomes" id="UP000813068"/>
    </source>
</evidence>
<name>A0ABS6MWC4_9GAMM</name>
<reference evidence="1 2" key="1">
    <citation type="submission" date="2021-06" db="EMBL/GenBank/DDBJ databases">
        <title>Differences between aerobic and microaerobic xylene degrading microbial communities.</title>
        <authorList>
            <person name="Banerjee S."/>
            <person name="Tancsics A."/>
        </authorList>
    </citation>
    <scope>NUCLEOTIDE SEQUENCE [LARGE SCALE GENOMIC DNA]</scope>
    <source>
        <strain evidence="1 2">MAP12</strain>
    </source>
</reference>
<accession>A0ABS6MWC4</accession>
<organism evidence="1 2">
    <name type="scientific">Geopseudomonas aromaticivorans</name>
    <dbReference type="NCBI Taxonomy" id="2849492"/>
    <lineage>
        <taxon>Bacteria</taxon>
        <taxon>Pseudomonadati</taxon>
        <taxon>Pseudomonadota</taxon>
        <taxon>Gammaproteobacteria</taxon>
        <taxon>Pseudomonadales</taxon>
        <taxon>Pseudomonadaceae</taxon>
        <taxon>Geopseudomonas</taxon>
    </lineage>
</organism>
<dbReference type="RefSeq" id="WP_217681576.1">
    <property type="nucleotide sequence ID" value="NZ_JAHRGL010000020.1"/>
</dbReference>
<gene>
    <name evidence="1" type="ORF">KRX52_09870</name>
</gene>
<sequence>MLLQTYEAQNLLCNLSVKGATSQADTYAFRGDLVLEEGEIADDAGRRLPPTAVVKQAALLVKGNKLTMVSGIITELAQVPLFIERYRHDLAVDVHVLFYVENLSKALSTDLDGVGIILLPHADGGAAWNTLMGDLRLEKDDFKGQSAEDKVVTMADALATFKPKLDSLGFSECLTFVSTARREHRGPV</sequence>